<dbReference type="AlphaFoldDB" id="A0AA35ZUU2"/>
<protein>
    <submittedName>
        <fullName evidence="2">Uncharacterized protein</fullName>
    </submittedName>
</protein>
<evidence type="ECO:0000313" key="3">
    <source>
        <dbReference type="Proteomes" id="UP001177003"/>
    </source>
</evidence>
<reference evidence="2" key="1">
    <citation type="submission" date="2023-04" db="EMBL/GenBank/DDBJ databases">
        <authorList>
            <person name="Vijverberg K."/>
            <person name="Xiong W."/>
            <person name="Schranz E."/>
        </authorList>
    </citation>
    <scope>NUCLEOTIDE SEQUENCE</scope>
</reference>
<organism evidence="2 3">
    <name type="scientific">Lactuca saligna</name>
    <name type="common">Willowleaf lettuce</name>
    <dbReference type="NCBI Taxonomy" id="75948"/>
    <lineage>
        <taxon>Eukaryota</taxon>
        <taxon>Viridiplantae</taxon>
        <taxon>Streptophyta</taxon>
        <taxon>Embryophyta</taxon>
        <taxon>Tracheophyta</taxon>
        <taxon>Spermatophyta</taxon>
        <taxon>Magnoliopsida</taxon>
        <taxon>eudicotyledons</taxon>
        <taxon>Gunneridae</taxon>
        <taxon>Pentapetalae</taxon>
        <taxon>asterids</taxon>
        <taxon>campanulids</taxon>
        <taxon>Asterales</taxon>
        <taxon>Asteraceae</taxon>
        <taxon>Cichorioideae</taxon>
        <taxon>Cichorieae</taxon>
        <taxon>Lactucinae</taxon>
        <taxon>Lactuca</taxon>
    </lineage>
</organism>
<dbReference type="Proteomes" id="UP001177003">
    <property type="component" value="Chromosome 8"/>
</dbReference>
<dbReference type="EMBL" id="OX465084">
    <property type="protein sequence ID" value="CAI9298788.1"/>
    <property type="molecule type" value="Genomic_DNA"/>
</dbReference>
<gene>
    <name evidence="2" type="ORF">LSALG_LOCUS37532</name>
</gene>
<evidence type="ECO:0000313" key="2">
    <source>
        <dbReference type="EMBL" id="CAI9298788.1"/>
    </source>
</evidence>
<sequence length="179" mass="19772">MALGTTSSSRVCEGHWVTSLALSYGVYTSGMVHISIQELGTITIQKMWVLTIEAGQPQRVSGDDIVEPIRQVEPKVVPGSAFVRHQRPRNAEPDLSEPNIGEVMQGLTDAQQECHWMMDSLVMMMQHLGMDHPPFLSADPIVPSHFQPHNTSYYSTGPLGTHPGEADDDDDEEETETES</sequence>
<accession>A0AA35ZUU2</accession>
<name>A0AA35ZUU2_LACSI</name>
<evidence type="ECO:0000256" key="1">
    <source>
        <dbReference type="SAM" id="MobiDB-lite"/>
    </source>
</evidence>
<proteinExistence type="predicted"/>
<feature type="compositionally biased region" description="Acidic residues" evidence="1">
    <location>
        <begin position="166"/>
        <end position="179"/>
    </location>
</feature>
<keyword evidence="3" id="KW-1185">Reference proteome</keyword>
<feature type="region of interest" description="Disordered" evidence="1">
    <location>
        <begin position="148"/>
        <end position="179"/>
    </location>
</feature>